<dbReference type="Gene3D" id="1.10.357.10">
    <property type="entry name" value="Tetracycline Repressor, domain 2"/>
    <property type="match status" value="2"/>
</dbReference>
<gene>
    <name evidence="7" type="ORF">GCM10009727_11350</name>
</gene>
<evidence type="ECO:0000256" key="2">
    <source>
        <dbReference type="ARBA" id="ARBA00023125"/>
    </source>
</evidence>
<organism evidence="7 8">
    <name type="scientific">Actinomadura napierensis</name>
    <dbReference type="NCBI Taxonomy" id="267854"/>
    <lineage>
        <taxon>Bacteria</taxon>
        <taxon>Bacillati</taxon>
        <taxon>Actinomycetota</taxon>
        <taxon>Actinomycetes</taxon>
        <taxon>Streptosporangiales</taxon>
        <taxon>Thermomonosporaceae</taxon>
        <taxon>Actinomadura</taxon>
    </lineage>
</organism>
<evidence type="ECO:0000256" key="5">
    <source>
        <dbReference type="SAM" id="MobiDB-lite"/>
    </source>
</evidence>
<evidence type="ECO:0000256" key="4">
    <source>
        <dbReference type="PROSITE-ProRule" id="PRU00335"/>
    </source>
</evidence>
<dbReference type="Proteomes" id="UP001501020">
    <property type="component" value="Unassembled WGS sequence"/>
</dbReference>
<evidence type="ECO:0000256" key="1">
    <source>
        <dbReference type="ARBA" id="ARBA00023015"/>
    </source>
</evidence>
<proteinExistence type="predicted"/>
<dbReference type="InterPro" id="IPR009057">
    <property type="entry name" value="Homeodomain-like_sf"/>
</dbReference>
<protein>
    <recommendedName>
        <fullName evidence="6">HTH tetR-type domain-containing protein</fullName>
    </recommendedName>
</protein>
<dbReference type="PANTHER" id="PTHR30055">
    <property type="entry name" value="HTH-TYPE TRANSCRIPTIONAL REGULATOR RUTR"/>
    <property type="match status" value="1"/>
</dbReference>
<comment type="caution">
    <text evidence="7">The sequence shown here is derived from an EMBL/GenBank/DDBJ whole genome shotgun (WGS) entry which is preliminary data.</text>
</comment>
<dbReference type="PRINTS" id="PR00455">
    <property type="entry name" value="HTHTETR"/>
</dbReference>
<feature type="compositionally biased region" description="Low complexity" evidence="5">
    <location>
        <begin position="84"/>
        <end position="101"/>
    </location>
</feature>
<keyword evidence="3" id="KW-0804">Transcription</keyword>
<dbReference type="Pfam" id="PF21597">
    <property type="entry name" value="TetR_C_43"/>
    <property type="match status" value="1"/>
</dbReference>
<name>A0ABP5JXG1_9ACTN</name>
<dbReference type="SUPFAM" id="SSF48498">
    <property type="entry name" value="Tetracyclin repressor-like, C-terminal domain"/>
    <property type="match status" value="1"/>
</dbReference>
<accession>A0ABP5JXG1</accession>
<feature type="region of interest" description="Disordered" evidence="5">
    <location>
        <begin position="1"/>
        <end position="21"/>
    </location>
</feature>
<dbReference type="Pfam" id="PF00440">
    <property type="entry name" value="TetR_N"/>
    <property type="match status" value="1"/>
</dbReference>
<evidence type="ECO:0000313" key="7">
    <source>
        <dbReference type="EMBL" id="GAA2124157.1"/>
    </source>
</evidence>
<feature type="region of interest" description="Disordered" evidence="5">
    <location>
        <begin position="82"/>
        <end position="148"/>
    </location>
</feature>
<dbReference type="RefSeq" id="WP_344262199.1">
    <property type="nucleotide sequence ID" value="NZ_BAAAMR010000006.1"/>
</dbReference>
<dbReference type="InterPro" id="IPR036271">
    <property type="entry name" value="Tet_transcr_reg_TetR-rel_C_sf"/>
</dbReference>
<keyword evidence="8" id="KW-1185">Reference proteome</keyword>
<keyword evidence="2 4" id="KW-0238">DNA-binding</keyword>
<feature type="domain" description="HTH tetR-type" evidence="6">
    <location>
        <begin position="19"/>
        <end position="78"/>
    </location>
</feature>
<evidence type="ECO:0000313" key="8">
    <source>
        <dbReference type="Proteomes" id="UP001501020"/>
    </source>
</evidence>
<reference evidence="8" key="1">
    <citation type="journal article" date="2019" name="Int. J. Syst. Evol. Microbiol.">
        <title>The Global Catalogue of Microorganisms (GCM) 10K type strain sequencing project: providing services to taxonomists for standard genome sequencing and annotation.</title>
        <authorList>
            <consortium name="The Broad Institute Genomics Platform"/>
            <consortium name="The Broad Institute Genome Sequencing Center for Infectious Disease"/>
            <person name="Wu L."/>
            <person name="Ma J."/>
        </authorList>
    </citation>
    <scope>NUCLEOTIDE SEQUENCE [LARGE SCALE GENOMIC DNA]</scope>
    <source>
        <strain evidence="8">JCM 13850</strain>
    </source>
</reference>
<keyword evidence="1" id="KW-0805">Transcription regulation</keyword>
<evidence type="ECO:0000256" key="3">
    <source>
        <dbReference type="ARBA" id="ARBA00023163"/>
    </source>
</evidence>
<feature type="DNA-binding region" description="H-T-H motif" evidence="4">
    <location>
        <begin position="41"/>
        <end position="60"/>
    </location>
</feature>
<sequence length="318" mass="33069">MPDTRRTGAGAGPRRADARRNRQRILQAAMEAFAAEGRLVPLDDIARRAGVGAGTVYRNFPTKEALFTAVVTDRLQDVVDKARALAAPPTPNRATNPTDPTEGADATEGSDADDASNGGDDAGNWSDAGNRGAAAQGGGAADANGTAEGGSAAAAADAGERFYGFLTWVVERAMFNHALCDALALEEGIKAFAAAGVEEEFDAALGALLRRAQAAGQVRADVDIRDVRALLAGCMVTERMRRADGPPGRMTALACDALRPTSVTKLGNETWSPSRNEGRCEVCGTLLTGARTGRPARFCGAACRQKAHRRRSAASKSG</sequence>
<dbReference type="PANTHER" id="PTHR30055:SF234">
    <property type="entry name" value="HTH-TYPE TRANSCRIPTIONAL REGULATOR BETI"/>
    <property type="match status" value="1"/>
</dbReference>
<dbReference type="EMBL" id="BAAAMR010000006">
    <property type="protein sequence ID" value="GAA2124157.1"/>
    <property type="molecule type" value="Genomic_DNA"/>
</dbReference>
<dbReference type="SUPFAM" id="SSF46689">
    <property type="entry name" value="Homeodomain-like"/>
    <property type="match status" value="1"/>
</dbReference>
<dbReference type="InterPro" id="IPR050109">
    <property type="entry name" value="HTH-type_TetR-like_transc_reg"/>
</dbReference>
<evidence type="ECO:0000259" key="6">
    <source>
        <dbReference type="PROSITE" id="PS50977"/>
    </source>
</evidence>
<dbReference type="InterPro" id="IPR001647">
    <property type="entry name" value="HTH_TetR"/>
</dbReference>
<dbReference type="PROSITE" id="PS50977">
    <property type="entry name" value="HTH_TETR_2"/>
    <property type="match status" value="1"/>
</dbReference>
<feature type="compositionally biased region" description="Low complexity" evidence="5">
    <location>
        <begin position="115"/>
        <end position="134"/>
    </location>
</feature>
<dbReference type="InterPro" id="IPR049445">
    <property type="entry name" value="TetR_SbtR-like_C"/>
</dbReference>